<sequence>MIVREQLEQGNAQDIHCSNYQNDSDVPVYPCPCGASSAFLEKCWLVVQDVAKQDCHLQDRSRAISVLNRLHARLDPPRPVHRLLVVKGF</sequence>
<evidence type="ECO:0000313" key="1">
    <source>
        <dbReference type="Proteomes" id="UP000095285"/>
    </source>
</evidence>
<dbReference type="WBParaSite" id="EN70_4059">
    <property type="protein sequence ID" value="EN70_4059"/>
    <property type="gene ID" value="EN70_4059"/>
</dbReference>
<organism evidence="1 2">
    <name type="scientific">Loa loa</name>
    <name type="common">Eye worm</name>
    <name type="synonym">Filaria loa</name>
    <dbReference type="NCBI Taxonomy" id="7209"/>
    <lineage>
        <taxon>Eukaryota</taxon>
        <taxon>Metazoa</taxon>
        <taxon>Ecdysozoa</taxon>
        <taxon>Nematoda</taxon>
        <taxon>Chromadorea</taxon>
        <taxon>Rhabditida</taxon>
        <taxon>Spirurina</taxon>
        <taxon>Spiruromorpha</taxon>
        <taxon>Filarioidea</taxon>
        <taxon>Onchocercidae</taxon>
        <taxon>Loa</taxon>
    </lineage>
</organism>
<proteinExistence type="predicted"/>
<dbReference type="AlphaFoldDB" id="A0A1I7VM28"/>
<reference evidence="2" key="2">
    <citation type="submission" date="2016-11" db="UniProtKB">
        <authorList>
            <consortium name="WormBaseParasite"/>
        </authorList>
    </citation>
    <scope>IDENTIFICATION</scope>
</reference>
<name>A0A1I7VM28_LOALO</name>
<protein>
    <submittedName>
        <fullName evidence="2">SWIM-type domain-containing protein</fullName>
    </submittedName>
</protein>
<reference evidence="1" key="1">
    <citation type="submission" date="2012-04" db="EMBL/GenBank/DDBJ databases">
        <title>The Genome Sequence of Loa loa.</title>
        <authorList>
            <consortium name="The Broad Institute Genome Sequencing Platform"/>
            <consortium name="Broad Institute Genome Sequencing Center for Infectious Disease"/>
            <person name="Nutman T.B."/>
            <person name="Fink D.L."/>
            <person name="Russ C."/>
            <person name="Young S."/>
            <person name="Zeng Q."/>
            <person name="Gargeya S."/>
            <person name="Alvarado L."/>
            <person name="Berlin A."/>
            <person name="Chapman S.B."/>
            <person name="Chen Z."/>
            <person name="Freedman E."/>
            <person name="Gellesch M."/>
            <person name="Goldberg J."/>
            <person name="Griggs A."/>
            <person name="Gujja S."/>
            <person name="Heilman E.R."/>
            <person name="Heiman D."/>
            <person name="Howarth C."/>
            <person name="Mehta T."/>
            <person name="Neiman D."/>
            <person name="Pearson M."/>
            <person name="Roberts A."/>
            <person name="Saif S."/>
            <person name="Shea T."/>
            <person name="Shenoy N."/>
            <person name="Sisk P."/>
            <person name="Stolte C."/>
            <person name="Sykes S."/>
            <person name="White J."/>
            <person name="Yandava C."/>
            <person name="Haas B."/>
            <person name="Henn M.R."/>
            <person name="Nusbaum C."/>
            <person name="Birren B."/>
        </authorList>
    </citation>
    <scope>NUCLEOTIDE SEQUENCE [LARGE SCALE GENOMIC DNA]</scope>
</reference>
<accession>A0A1I7VM28</accession>
<keyword evidence="1" id="KW-1185">Reference proteome</keyword>
<evidence type="ECO:0000313" key="2">
    <source>
        <dbReference type="WBParaSite" id="EN70_4059"/>
    </source>
</evidence>
<dbReference type="Proteomes" id="UP000095285">
    <property type="component" value="Unassembled WGS sequence"/>
</dbReference>